<dbReference type="KEGG" id="msea:METESE_21300"/>
<accession>A0AA48GT89</accession>
<keyword evidence="3" id="KW-1185">Reference proteome</keyword>
<evidence type="ECO:0000313" key="3">
    <source>
        <dbReference type="Proteomes" id="UP001228113"/>
    </source>
</evidence>
<gene>
    <name evidence="2" type="ORF">METESE_21300</name>
</gene>
<name>A0AA48GT89_9BACT</name>
<dbReference type="NCBIfam" id="NF002542">
    <property type="entry name" value="PRK02101.1-3"/>
    <property type="match status" value="1"/>
</dbReference>
<dbReference type="RefSeq" id="WP_316410131.1">
    <property type="nucleotide sequence ID" value="NZ_AP027081.1"/>
</dbReference>
<dbReference type="GO" id="GO:0033194">
    <property type="term" value="P:response to hydroperoxide"/>
    <property type="evidence" value="ECO:0007669"/>
    <property type="project" value="TreeGrafter"/>
</dbReference>
<reference evidence="2" key="1">
    <citation type="journal article" date="2023" name="Int. J. Syst. Evol. Microbiol.">
        <title>Mesoterricola silvestris gen. nov., sp. nov., Mesoterricola sediminis sp. nov., Geothrix oryzae sp. nov., Geothrix edaphica sp. nov., Geothrix rubra sp. nov., and Geothrix limicola sp. nov., six novel members of Acidobacteriota isolated from soils.</title>
        <authorList>
            <person name="Itoh H."/>
            <person name="Sugisawa Y."/>
            <person name="Mise K."/>
            <person name="Xu Z."/>
            <person name="Kuniyasu M."/>
            <person name="Ushijima N."/>
            <person name="Kawano K."/>
            <person name="Kobayashi E."/>
            <person name="Shiratori Y."/>
            <person name="Masuda Y."/>
            <person name="Senoo K."/>
        </authorList>
    </citation>
    <scope>NUCLEOTIDE SEQUENCE</scope>
    <source>
        <strain evidence="2">W786</strain>
    </source>
</reference>
<dbReference type="Pfam" id="PF03883">
    <property type="entry name" value="H2O2_YaaD"/>
    <property type="match status" value="1"/>
</dbReference>
<dbReference type="GO" id="GO:0005829">
    <property type="term" value="C:cytosol"/>
    <property type="evidence" value="ECO:0007669"/>
    <property type="project" value="TreeGrafter"/>
</dbReference>
<protein>
    <recommendedName>
        <fullName evidence="1">UPF0246 protein METESE_21300</fullName>
    </recommendedName>
</protein>
<dbReference type="HAMAP" id="MF_00652">
    <property type="entry name" value="UPF0246"/>
    <property type="match status" value="1"/>
</dbReference>
<dbReference type="InterPro" id="IPR005583">
    <property type="entry name" value="YaaA"/>
</dbReference>
<comment type="similarity">
    <text evidence="1">Belongs to the UPF0246 family.</text>
</comment>
<dbReference type="PANTHER" id="PTHR30283:SF4">
    <property type="entry name" value="PEROXIDE STRESS RESISTANCE PROTEIN YAAA"/>
    <property type="match status" value="1"/>
</dbReference>
<organism evidence="2 3">
    <name type="scientific">Mesoterricola sediminis</name>
    <dbReference type="NCBI Taxonomy" id="2927980"/>
    <lineage>
        <taxon>Bacteria</taxon>
        <taxon>Pseudomonadati</taxon>
        <taxon>Acidobacteriota</taxon>
        <taxon>Holophagae</taxon>
        <taxon>Holophagales</taxon>
        <taxon>Holophagaceae</taxon>
        <taxon>Mesoterricola</taxon>
    </lineage>
</organism>
<dbReference type="Proteomes" id="UP001228113">
    <property type="component" value="Chromosome"/>
</dbReference>
<evidence type="ECO:0000256" key="1">
    <source>
        <dbReference type="HAMAP-Rule" id="MF_00652"/>
    </source>
</evidence>
<evidence type="ECO:0000313" key="2">
    <source>
        <dbReference type="EMBL" id="BDU77172.1"/>
    </source>
</evidence>
<sequence length="252" mass="27413">MIFVIASAKKLDFARQLPAVEGTAPARLKEAAGLARILKGLDMAALADLMGMSGELAALTAGRFAAWKPAHAAPEARPAVLAYSGDAYQGLDAWSLAPADLAWAQDRLRIVSGLYGLLRPLDLIRPYRLEMGTRLANPDGADLVAAWRPRVTRDLARDLRAAGGPLVNLASGEAFAAVDASGLGRVVTPVFEDLQRGTYRVVSFHAKRARGRMVRFAIRGRIERAEDLQAFGEDGYRFEPRASDGDRWVFRR</sequence>
<dbReference type="EMBL" id="AP027081">
    <property type="protein sequence ID" value="BDU77172.1"/>
    <property type="molecule type" value="Genomic_DNA"/>
</dbReference>
<dbReference type="AlphaFoldDB" id="A0AA48GT89"/>
<proteinExistence type="inferred from homology"/>
<dbReference type="PANTHER" id="PTHR30283">
    <property type="entry name" value="PEROXIDE STRESS RESPONSE PROTEIN YAAA"/>
    <property type="match status" value="1"/>
</dbReference>